<dbReference type="Proteomes" id="UP001600941">
    <property type="component" value="Unassembled WGS sequence"/>
</dbReference>
<protein>
    <submittedName>
        <fullName evidence="1">Uncharacterized protein</fullName>
    </submittedName>
</protein>
<evidence type="ECO:0000313" key="2">
    <source>
        <dbReference type="Proteomes" id="UP001600941"/>
    </source>
</evidence>
<organism evidence="1 2">
    <name type="scientific">Blautia parvula</name>
    <dbReference type="NCBI Taxonomy" id="2877527"/>
    <lineage>
        <taxon>Bacteria</taxon>
        <taxon>Bacillati</taxon>
        <taxon>Bacillota</taxon>
        <taxon>Clostridia</taxon>
        <taxon>Lachnospirales</taxon>
        <taxon>Lachnospiraceae</taxon>
        <taxon>Blautia</taxon>
    </lineage>
</organism>
<comment type="caution">
    <text evidence="1">The sequence shown here is derived from an EMBL/GenBank/DDBJ whole genome shotgun (WGS) entry which is preliminary data.</text>
</comment>
<dbReference type="RefSeq" id="WP_291585133.1">
    <property type="nucleotide sequence ID" value="NZ_BAABZQ010000001.1"/>
</dbReference>
<keyword evidence="2" id="KW-1185">Reference proteome</keyword>
<sequence>MKRGEKMALTEKEKRILETFERVLPELTDREKDRILYIGEGMSLKTELLKEEEKKAG</sequence>
<reference evidence="1 2" key="1">
    <citation type="submission" date="2024-04" db="EMBL/GenBank/DDBJ databases">
        <title>Defined microbial consortia suppress multidrug-resistant proinflammatory Enterobacteriaceae via ecological control.</title>
        <authorList>
            <person name="Furuichi M."/>
            <person name="Kawaguchi T."/>
            <person name="Pust M."/>
            <person name="Yasuma K."/>
            <person name="Plichta D."/>
            <person name="Hasegawa N."/>
            <person name="Ohya T."/>
            <person name="Bhattarai S."/>
            <person name="Sasajima S."/>
            <person name="Aoto Y."/>
            <person name="Tuganbaev T."/>
            <person name="Yaginuma M."/>
            <person name="Ueda M."/>
            <person name="Okahashi N."/>
            <person name="Amafuji K."/>
            <person name="Kiridooshi Y."/>
            <person name="Sugita K."/>
            <person name="Strazar M."/>
            <person name="Skelly A."/>
            <person name="Suda W."/>
            <person name="Hattori M."/>
            <person name="Nakamoto N."/>
            <person name="Caballero S."/>
            <person name="Norman J."/>
            <person name="Olle B."/>
            <person name="Tanoue T."/>
            <person name="Arita M."/>
            <person name="Bucci V."/>
            <person name="Atarashi K."/>
            <person name="Xavier R."/>
            <person name="Honda K."/>
        </authorList>
    </citation>
    <scope>NUCLEOTIDE SEQUENCE [LARGE SCALE GENOMIC DNA]</scope>
    <source>
        <strain evidence="2">k34-0107-D12</strain>
    </source>
</reference>
<accession>A0ABQ0C2E4</accession>
<name>A0ABQ0C2E4_9FIRM</name>
<proteinExistence type="predicted"/>
<gene>
    <name evidence="1" type="ORF">K340107D12_57780</name>
</gene>
<evidence type="ECO:0000313" key="1">
    <source>
        <dbReference type="EMBL" id="GAA6502962.1"/>
    </source>
</evidence>
<dbReference type="EMBL" id="BAABZQ010000001">
    <property type="protein sequence ID" value="GAA6502962.1"/>
    <property type="molecule type" value="Genomic_DNA"/>
</dbReference>